<dbReference type="EMBL" id="UGGU01000003">
    <property type="protein sequence ID" value="STO31690.1"/>
    <property type="molecule type" value="Genomic_DNA"/>
</dbReference>
<protein>
    <submittedName>
        <fullName evidence="6">LemA family</fullName>
    </submittedName>
</protein>
<reference evidence="6 7" key="1">
    <citation type="submission" date="2018-06" db="EMBL/GenBank/DDBJ databases">
        <authorList>
            <consortium name="Pathogen Informatics"/>
            <person name="Doyle S."/>
        </authorList>
    </citation>
    <scope>NUCLEOTIDE SEQUENCE [LARGE SCALE GENOMIC DNA]</scope>
    <source>
        <strain evidence="6 7">NCTC10723</strain>
    </source>
</reference>
<gene>
    <name evidence="6" type="ORF">NCTC10723_01147</name>
</gene>
<keyword evidence="5" id="KW-0472">Membrane</keyword>
<name>A0A377GXG7_9FUSO</name>
<evidence type="ECO:0000256" key="1">
    <source>
        <dbReference type="ARBA" id="ARBA00004167"/>
    </source>
</evidence>
<dbReference type="RefSeq" id="WP_115270221.1">
    <property type="nucleotide sequence ID" value="NZ_UGGU01000003.1"/>
</dbReference>
<dbReference type="PANTHER" id="PTHR34478">
    <property type="entry name" value="PROTEIN LEMA"/>
    <property type="match status" value="1"/>
</dbReference>
<comment type="similarity">
    <text evidence="2">Belongs to the LemA family.</text>
</comment>
<dbReference type="InterPro" id="IPR023353">
    <property type="entry name" value="LemA-like_dom_sf"/>
</dbReference>
<organism evidence="6 7">
    <name type="scientific">Fusobacterium necrogenes</name>
    <dbReference type="NCBI Taxonomy" id="858"/>
    <lineage>
        <taxon>Bacteria</taxon>
        <taxon>Fusobacteriati</taxon>
        <taxon>Fusobacteriota</taxon>
        <taxon>Fusobacteriia</taxon>
        <taxon>Fusobacteriales</taxon>
        <taxon>Fusobacteriaceae</taxon>
        <taxon>Fusobacterium</taxon>
    </lineage>
</organism>
<keyword evidence="3" id="KW-0812">Transmembrane</keyword>
<evidence type="ECO:0000313" key="6">
    <source>
        <dbReference type="EMBL" id="STO31690.1"/>
    </source>
</evidence>
<comment type="subcellular location">
    <subcellularLocation>
        <location evidence="1">Membrane</location>
        <topology evidence="1">Single-pass membrane protein</topology>
    </subcellularLocation>
</comment>
<evidence type="ECO:0000256" key="5">
    <source>
        <dbReference type="ARBA" id="ARBA00023136"/>
    </source>
</evidence>
<dbReference type="InterPro" id="IPR007156">
    <property type="entry name" value="MamQ_LemA"/>
</dbReference>
<evidence type="ECO:0000256" key="2">
    <source>
        <dbReference type="ARBA" id="ARBA00008854"/>
    </source>
</evidence>
<dbReference type="AlphaFoldDB" id="A0A377GXG7"/>
<dbReference type="Proteomes" id="UP000255328">
    <property type="component" value="Unassembled WGS sequence"/>
</dbReference>
<evidence type="ECO:0000256" key="4">
    <source>
        <dbReference type="ARBA" id="ARBA00022989"/>
    </source>
</evidence>
<proteinExistence type="inferred from homology"/>
<evidence type="ECO:0000313" key="7">
    <source>
        <dbReference type="Proteomes" id="UP000255328"/>
    </source>
</evidence>
<dbReference type="Gene3D" id="1.20.1440.20">
    <property type="entry name" value="LemA-like domain"/>
    <property type="match status" value="1"/>
</dbReference>
<dbReference type="PANTHER" id="PTHR34478:SF2">
    <property type="entry name" value="MEMBRANE PROTEIN"/>
    <property type="match status" value="1"/>
</dbReference>
<keyword evidence="4" id="KW-1133">Transmembrane helix</keyword>
<dbReference type="SUPFAM" id="SSF140478">
    <property type="entry name" value="LemA-like"/>
    <property type="match status" value="1"/>
</dbReference>
<evidence type="ECO:0000256" key="3">
    <source>
        <dbReference type="ARBA" id="ARBA00022692"/>
    </source>
</evidence>
<accession>A0A377GXG7</accession>
<dbReference type="OrthoDB" id="9804152at2"/>
<keyword evidence="7" id="KW-1185">Reference proteome</keyword>
<dbReference type="Pfam" id="PF04011">
    <property type="entry name" value="LemA"/>
    <property type="match status" value="1"/>
</dbReference>
<dbReference type="GO" id="GO:0016020">
    <property type="term" value="C:membrane"/>
    <property type="evidence" value="ECO:0007669"/>
    <property type="project" value="UniProtKB-SubCell"/>
</dbReference>
<sequence>MIVLLVILGLVILLVLIGIGYQNKFVKLQERVKNSWSQIDVQLQKRFDLIPNLVEVVKGYATHEKETLERVVAARTHYTTAGTVDEKIKASGELGSVLSRLMMVSESYPELKANTNFLDLQNQLKDIENKIGFARQFYNDTVTAYNQAIRMIPGNIFAGMFNFKEEPLFKVESEVREASKVKF</sequence>